<proteinExistence type="predicted"/>
<name>A0A8E2JKL6_9PEZI</name>
<protein>
    <submittedName>
        <fullName evidence="2">Uncharacterized protein</fullName>
    </submittedName>
</protein>
<feature type="region of interest" description="Disordered" evidence="1">
    <location>
        <begin position="1"/>
        <end position="30"/>
    </location>
</feature>
<feature type="region of interest" description="Disordered" evidence="1">
    <location>
        <begin position="560"/>
        <end position="583"/>
    </location>
</feature>
<organism evidence="2 3">
    <name type="scientific">Lepidopterella palustris CBS 459.81</name>
    <dbReference type="NCBI Taxonomy" id="1314670"/>
    <lineage>
        <taxon>Eukaryota</taxon>
        <taxon>Fungi</taxon>
        <taxon>Dikarya</taxon>
        <taxon>Ascomycota</taxon>
        <taxon>Pezizomycotina</taxon>
        <taxon>Dothideomycetes</taxon>
        <taxon>Pleosporomycetidae</taxon>
        <taxon>Mytilinidiales</taxon>
        <taxon>Argynnaceae</taxon>
        <taxon>Lepidopterella</taxon>
    </lineage>
</organism>
<feature type="compositionally biased region" description="Polar residues" evidence="1">
    <location>
        <begin position="332"/>
        <end position="353"/>
    </location>
</feature>
<dbReference type="Proteomes" id="UP000250266">
    <property type="component" value="Unassembled WGS sequence"/>
</dbReference>
<feature type="compositionally biased region" description="Polar residues" evidence="1">
    <location>
        <begin position="15"/>
        <end position="24"/>
    </location>
</feature>
<dbReference type="OrthoDB" id="5389734at2759"/>
<feature type="region of interest" description="Disordered" evidence="1">
    <location>
        <begin position="399"/>
        <end position="528"/>
    </location>
</feature>
<evidence type="ECO:0000256" key="1">
    <source>
        <dbReference type="SAM" id="MobiDB-lite"/>
    </source>
</evidence>
<feature type="compositionally biased region" description="Low complexity" evidence="1">
    <location>
        <begin position="499"/>
        <end position="527"/>
    </location>
</feature>
<dbReference type="AlphaFoldDB" id="A0A8E2JKL6"/>
<evidence type="ECO:0000313" key="3">
    <source>
        <dbReference type="Proteomes" id="UP000250266"/>
    </source>
</evidence>
<evidence type="ECO:0000313" key="2">
    <source>
        <dbReference type="EMBL" id="OCK86150.1"/>
    </source>
</evidence>
<keyword evidence="3" id="KW-1185">Reference proteome</keyword>
<feature type="compositionally biased region" description="Low complexity" evidence="1">
    <location>
        <begin position="299"/>
        <end position="322"/>
    </location>
</feature>
<accession>A0A8E2JKL6</accession>
<feature type="compositionally biased region" description="Basic and acidic residues" evidence="1">
    <location>
        <begin position="435"/>
        <end position="451"/>
    </location>
</feature>
<feature type="compositionally biased region" description="Basic and acidic residues" evidence="1">
    <location>
        <begin position="354"/>
        <end position="368"/>
    </location>
</feature>
<feature type="region of interest" description="Disordered" evidence="1">
    <location>
        <begin position="299"/>
        <end position="387"/>
    </location>
</feature>
<sequence length="615" mass="67367">MARDPTPGPLDTHVDGSQTTTNPNDGKAENATQHAVPIHPLSSMQGPFEESMLDVTGESGIAPFRTPNKNADLRHQVLCKINANAPEVEWNFTYNCYWRNNPKAKYHPLLKTLSQITFGIHLLHQHLEKSVSDVADILHKHVNEVDAFLKRTTEDIETSSKDMAFRRKCLKVPMEHVSEFDRLLEDRQYRAQLLEGNDTIERTIQRMSQMLNDYQIDIGAFKEANAELDLYLRRIGDEWTDGKQDVLRIYEAMCGNAQGWGGYLQTLSSKADKLGVVLVQVGSYCNEIEKRCGAASRRSLIASRSSSRNSNSRDAARSFRNSADNKPLPTVPSETTPTISLSPPRNDSATSNDQPEKRQSYLKREAKAAGKAGPPLIDPDHAESDTFTDNNTAELAKFIRNTGPPGSETTGPSSLPNGNGTKIEVNRPNSEDENLDGHKQREGKSYGRDWNGRPANTGPLQPKALENGVTALPPYKPPVLRGRTVANGEASPPLTAQDSAYSSVSAGSFGSPAAAHHAPPSPSLSHPRVTLGLFPSSVPTTPKFPPAHRNGSALSLSAFASKSSLSQHSRSKLRSRDSSTSRLLKTPSLLSLKKFFARKKPSQSALNNVEELNGN</sequence>
<dbReference type="EMBL" id="KV744808">
    <property type="protein sequence ID" value="OCK86150.1"/>
    <property type="molecule type" value="Genomic_DNA"/>
</dbReference>
<feature type="compositionally biased region" description="Polar residues" evidence="1">
    <location>
        <begin position="407"/>
        <end position="420"/>
    </location>
</feature>
<reference evidence="2 3" key="1">
    <citation type="journal article" date="2016" name="Nat. Commun.">
        <title>Ectomycorrhizal ecology is imprinted in the genome of the dominant symbiotic fungus Cenococcum geophilum.</title>
        <authorList>
            <consortium name="DOE Joint Genome Institute"/>
            <person name="Peter M."/>
            <person name="Kohler A."/>
            <person name="Ohm R.A."/>
            <person name="Kuo A."/>
            <person name="Krutzmann J."/>
            <person name="Morin E."/>
            <person name="Arend M."/>
            <person name="Barry K.W."/>
            <person name="Binder M."/>
            <person name="Choi C."/>
            <person name="Clum A."/>
            <person name="Copeland A."/>
            <person name="Grisel N."/>
            <person name="Haridas S."/>
            <person name="Kipfer T."/>
            <person name="LaButti K."/>
            <person name="Lindquist E."/>
            <person name="Lipzen A."/>
            <person name="Maire R."/>
            <person name="Meier B."/>
            <person name="Mihaltcheva S."/>
            <person name="Molinier V."/>
            <person name="Murat C."/>
            <person name="Poggeler S."/>
            <person name="Quandt C.A."/>
            <person name="Sperisen C."/>
            <person name="Tritt A."/>
            <person name="Tisserant E."/>
            <person name="Crous P.W."/>
            <person name="Henrissat B."/>
            <person name="Nehls U."/>
            <person name="Egli S."/>
            <person name="Spatafora J.W."/>
            <person name="Grigoriev I.V."/>
            <person name="Martin F.M."/>
        </authorList>
    </citation>
    <scope>NUCLEOTIDE SEQUENCE [LARGE SCALE GENOMIC DNA]</scope>
    <source>
        <strain evidence="2 3">CBS 459.81</strain>
    </source>
</reference>
<gene>
    <name evidence="2" type="ORF">K432DRAFT_412803</name>
</gene>